<dbReference type="Proteomes" id="UP000035763">
    <property type="component" value="Unassembled WGS sequence"/>
</dbReference>
<dbReference type="AlphaFoldDB" id="W6JVV5"/>
<evidence type="ECO:0000313" key="3">
    <source>
        <dbReference type="Proteomes" id="UP000035763"/>
    </source>
</evidence>
<gene>
    <name evidence="2" type="ORF">BN11_20014</name>
</gene>
<keyword evidence="1" id="KW-1133">Transmembrane helix</keyword>
<keyword evidence="1" id="KW-0812">Transmembrane</keyword>
<dbReference type="STRING" id="1193182.BN11_20014"/>
<sequence length="79" mass="8511">MVPERLLTRLVPWVFVGAWIAYGAALQRSVRGNRPWVVLVLTLAAALLAGLVAANAAVRLRRIHVTAAVAGNLVAMLWV</sequence>
<feature type="transmembrane region" description="Helical" evidence="1">
    <location>
        <begin position="36"/>
        <end position="54"/>
    </location>
</feature>
<feature type="transmembrane region" description="Helical" evidence="1">
    <location>
        <begin position="6"/>
        <end position="24"/>
    </location>
</feature>
<protein>
    <submittedName>
        <fullName evidence="2">Uncharacterized protein</fullName>
    </submittedName>
</protein>
<keyword evidence="1" id="KW-0472">Membrane</keyword>
<accession>W6JVV5</accession>
<reference evidence="2 3" key="1">
    <citation type="journal article" date="2013" name="ISME J.">
        <title>A metabolic model for members of the genus Tetrasphaera involved in enhanced biological phosphorus removal.</title>
        <authorList>
            <person name="Kristiansen R."/>
            <person name="Nguyen H.T.T."/>
            <person name="Saunders A.M."/>
            <person name="Nielsen J.L."/>
            <person name="Wimmer R."/>
            <person name="Le V.Q."/>
            <person name="McIlroy S.J."/>
            <person name="Petrovski S."/>
            <person name="Seviour R.J."/>
            <person name="Calteau A."/>
            <person name="Nielsen K.L."/>
            <person name="Nielsen P.H."/>
        </authorList>
    </citation>
    <scope>NUCLEOTIDE SEQUENCE [LARGE SCALE GENOMIC DNA]</scope>
    <source>
        <strain evidence="2 3">Ben110</strain>
    </source>
</reference>
<dbReference type="EMBL" id="CAJA01000112">
    <property type="protein sequence ID" value="CCH72811.1"/>
    <property type="molecule type" value="Genomic_DNA"/>
</dbReference>
<evidence type="ECO:0000256" key="1">
    <source>
        <dbReference type="SAM" id="Phobius"/>
    </source>
</evidence>
<evidence type="ECO:0000313" key="2">
    <source>
        <dbReference type="EMBL" id="CCH72811.1"/>
    </source>
</evidence>
<organism evidence="2 3">
    <name type="scientific">Nostocoides australiense Ben110</name>
    <dbReference type="NCBI Taxonomy" id="1193182"/>
    <lineage>
        <taxon>Bacteria</taxon>
        <taxon>Bacillati</taxon>
        <taxon>Actinomycetota</taxon>
        <taxon>Actinomycetes</taxon>
        <taxon>Micrococcales</taxon>
        <taxon>Intrasporangiaceae</taxon>
        <taxon>Nostocoides</taxon>
    </lineage>
</organism>
<proteinExistence type="predicted"/>
<name>W6JVV5_9MICO</name>
<comment type="caution">
    <text evidence="2">The sequence shown here is derived from an EMBL/GenBank/DDBJ whole genome shotgun (WGS) entry which is preliminary data.</text>
</comment>
<keyword evidence="3" id="KW-1185">Reference proteome</keyword>